<accession>A0A9W9Z3M7</accession>
<feature type="region of interest" description="Disordered" evidence="7">
    <location>
        <begin position="199"/>
        <end position="230"/>
    </location>
</feature>
<evidence type="ECO:0000256" key="3">
    <source>
        <dbReference type="ARBA" id="ARBA00022517"/>
    </source>
</evidence>
<feature type="region of interest" description="Disordered" evidence="7">
    <location>
        <begin position="62"/>
        <end position="93"/>
    </location>
</feature>
<dbReference type="AlphaFoldDB" id="A0A9W9Z3M7"/>
<reference evidence="8" key="1">
    <citation type="submission" date="2023-01" db="EMBL/GenBank/DDBJ databases">
        <title>Genome assembly of the deep-sea coral Lophelia pertusa.</title>
        <authorList>
            <person name="Herrera S."/>
            <person name="Cordes E."/>
        </authorList>
    </citation>
    <scope>NUCLEOTIDE SEQUENCE</scope>
    <source>
        <strain evidence="8">USNM1676648</strain>
        <tissue evidence="8">Polyp</tissue>
    </source>
</reference>
<evidence type="ECO:0000256" key="2">
    <source>
        <dbReference type="ARBA" id="ARBA00009418"/>
    </source>
</evidence>
<comment type="similarity">
    <text evidence="2 6">Belongs to the RRP36 family.</text>
</comment>
<name>A0A9W9Z3M7_9CNID</name>
<sequence length="230" mass="26700">MHQNDAIDSSSHSSEDDASPDNSDVEEDKVVKLSEIPFCELEELKQEVGSKKYNEAIHGLFEKKGAIAKPQKRENKNRPREMSSKKPVSRLRHVIPLARDPRFDELSGTFNQEKFDKAYSFLGEIKANEKKQLQKELQKTKQPERKQQLDSLLKRMDHQEAAKKSAGVQREAERKRKKAEMELLTKEVRIGGEIQKLKSSGKLEQYLKKRGKKNASKERKKMPRRRDMET</sequence>
<dbReference type="GO" id="GO:0005730">
    <property type="term" value="C:nucleolus"/>
    <property type="evidence" value="ECO:0007669"/>
    <property type="project" value="UniProtKB-SubCell"/>
</dbReference>
<dbReference type="Proteomes" id="UP001163046">
    <property type="component" value="Unassembled WGS sequence"/>
</dbReference>
<comment type="subcellular location">
    <subcellularLocation>
        <location evidence="1 6">Nucleus</location>
        <location evidence="1 6">Nucleolus</location>
    </subcellularLocation>
</comment>
<feature type="compositionally biased region" description="Basic and acidic residues" evidence="7">
    <location>
        <begin position="62"/>
        <end position="84"/>
    </location>
</feature>
<organism evidence="8 9">
    <name type="scientific">Desmophyllum pertusum</name>
    <dbReference type="NCBI Taxonomy" id="174260"/>
    <lineage>
        <taxon>Eukaryota</taxon>
        <taxon>Metazoa</taxon>
        <taxon>Cnidaria</taxon>
        <taxon>Anthozoa</taxon>
        <taxon>Hexacorallia</taxon>
        <taxon>Scleractinia</taxon>
        <taxon>Caryophylliina</taxon>
        <taxon>Caryophylliidae</taxon>
        <taxon>Desmophyllum</taxon>
    </lineage>
</organism>
<feature type="compositionally biased region" description="Basic and acidic residues" evidence="7">
    <location>
        <begin position="170"/>
        <end position="183"/>
    </location>
</feature>
<evidence type="ECO:0000313" key="9">
    <source>
        <dbReference type="Proteomes" id="UP001163046"/>
    </source>
</evidence>
<keyword evidence="9" id="KW-1185">Reference proteome</keyword>
<evidence type="ECO:0000256" key="1">
    <source>
        <dbReference type="ARBA" id="ARBA00004604"/>
    </source>
</evidence>
<keyword evidence="4 6" id="KW-0698">rRNA processing</keyword>
<feature type="compositionally biased region" description="Basic and acidic residues" evidence="7">
    <location>
        <begin position="132"/>
        <end position="163"/>
    </location>
</feature>
<feature type="compositionally biased region" description="Acidic residues" evidence="7">
    <location>
        <begin position="16"/>
        <end position="27"/>
    </location>
</feature>
<dbReference type="Pfam" id="PF06102">
    <property type="entry name" value="RRP36"/>
    <property type="match status" value="1"/>
</dbReference>
<evidence type="ECO:0000256" key="7">
    <source>
        <dbReference type="SAM" id="MobiDB-lite"/>
    </source>
</evidence>
<feature type="region of interest" description="Disordered" evidence="7">
    <location>
        <begin position="1"/>
        <end position="29"/>
    </location>
</feature>
<keyword evidence="6" id="KW-0687">Ribonucleoprotein</keyword>
<proteinExistence type="inferred from homology"/>
<feature type="compositionally biased region" description="Basic residues" evidence="7">
    <location>
        <begin position="208"/>
        <end position="224"/>
    </location>
</feature>
<dbReference type="OrthoDB" id="448446at2759"/>
<comment type="caution">
    <text evidence="8">The sequence shown here is derived from an EMBL/GenBank/DDBJ whole genome shotgun (WGS) entry which is preliminary data.</text>
</comment>
<comment type="function">
    <text evidence="6">Component of the 90S pre-ribosome involved in the maturation of rRNAs. Required for early cleavages of the pre-RNAs in the 40S ribosomal subunit maturation pathway.</text>
</comment>
<protein>
    <recommendedName>
        <fullName evidence="6">rRNA biogenesis protein RRP36</fullName>
    </recommendedName>
</protein>
<dbReference type="GO" id="GO:0030686">
    <property type="term" value="C:90S preribosome"/>
    <property type="evidence" value="ECO:0007669"/>
    <property type="project" value="TreeGrafter"/>
</dbReference>
<evidence type="ECO:0000256" key="6">
    <source>
        <dbReference type="RuleBase" id="RU368027"/>
    </source>
</evidence>
<evidence type="ECO:0000256" key="5">
    <source>
        <dbReference type="ARBA" id="ARBA00023242"/>
    </source>
</evidence>
<comment type="subunit">
    <text evidence="6">Associates with 90S and pre-40S pre-ribosomal particles.</text>
</comment>
<gene>
    <name evidence="8" type="primary">RRP36</name>
    <name evidence="8" type="ORF">OS493_007509</name>
</gene>
<dbReference type="EMBL" id="MU826828">
    <property type="protein sequence ID" value="KAJ7374405.1"/>
    <property type="molecule type" value="Genomic_DNA"/>
</dbReference>
<dbReference type="GO" id="GO:0000462">
    <property type="term" value="P:maturation of SSU-rRNA from tricistronic rRNA transcript (SSU-rRNA, 5.8S rRNA, LSU-rRNA)"/>
    <property type="evidence" value="ECO:0007669"/>
    <property type="project" value="TreeGrafter"/>
</dbReference>
<feature type="compositionally biased region" description="Low complexity" evidence="7">
    <location>
        <begin position="1"/>
        <end position="12"/>
    </location>
</feature>
<dbReference type="PANTHER" id="PTHR21738">
    <property type="entry name" value="RIBOSOMAL RNA PROCESSING PROTEIN 36 HOMOLOG"/>
    <property type="match status" value="1"/>
</dbReference>
<feature type="region of interest" description="Disordered" evidence="7">
    <location>
        <begin position="132"/>
        <end position="183"/>
    </location>
</feature>
<dbReference type="InterPro" id="IPR009292">
    <property type="entry name" value="RRP36"/>
</dbReference>
<keyword evidence="3 6" id="KW-0690">Ribosome biogenesis</keyword>
<evidence type="ECO:0000256" key="4">
    <source>
        <dbReference type="ARBA" id="ARBA00022552"/>
    </source>
</evidence>
<keyword evidence="5 6" id="KW-0539">Nucleus</keyword>
<dbReference type="PANTHER" id="PTHR21738:SF0">
    <property type="entry name" value="RIBOSOMAL RNA PROCESSING PROTEIN 36 HOMOLOG"/>
    <property type="match status" value="1"/>
</dbReference>
<evidence type="ECO:0000313" key="8">
    <source>
        <dbReference type="EMBL" id="KAJ7374405.1"/>
    </source>
</evidence>